<evidence type="ECO:0000256" key="5">
    <source>
        <dbReference type="ARBA" id="ARBA00022692"/>
    </source>
</evidence>
<keyword evidence="9" id="KW-0418">Kinase</keyword>
<dbReference type="FunFam" id="3.30.430.20:FF:000002">
    <property type="entry name" value="Cysteine-rich receptor-like protein kinase 10"/>
    <property type="match status" value="1"/>
</dbReference>
<dbReference type="Pfam" id="PF07714">
    <property type="entry name" value="PK_Tyr_Ser-Thr"/>
    <property type="match status" value="1"/>
</dbReference>
<feature type="region of interest" description="Disordered" evidence="16">
    <location>
        <begin position="251"/>
        <end position="271"/>
    </location>
</feature>
<keyword evidence="6 18" id="KW-0732">Signal</keyword>
<dbReference type="Gene3D" id="1.10.510.10">
    <property type="entry name" value="Transferase(Phosphotransferase) domain 1"/>
    <property type="match status" value="1"/>
</dbReference>
<comment type="caution">
    <text evidence="21">The sequence shown here is derived from an EMBL/GenBank/DDBJ whole genome shotgun (WGS) entry which is preliminary data.</text>
</comment>
<keyword evidence="13" id="KW-0675">Receptor</keyword>
<dbReference type="Proteomes" id="UP001428341">
    <property type="component" value="Unassembled WGS sequence"/>
</dbReference>
<proteinExistence type="predicted"/>
<evidence type="ECO:0000256" key="6">
    <source>
        <dbReference type="ARBA" id="ARBA00022729"/>
    </source>
</evidence>
<dbReference type="CDD" id="cd14066">
    <property type="entry name" value="STKc_IRAK"/>
    <property type="match status" value="1"/>
</dbReference>
<evidence type="ECO:0000256" key="7">
    <source>
        <dbReference type="ARBA" id="ARBA00022737"/>
    </source>
</evidence>
<keyword evidence="12 17" id="KW-0472">Membrane</keyword>
<dbReference type="InterPro" id="IPR000719">
    <property type="entry name" value="Prot_kinase_dom"/>
</dbReference>
<keyword evidence="8 15" id="KW-0547">Nucleotide-binding</keyword>
<feature type="signal peptide" evidence="18">
    <location>
        <begin position="1"/>
        <end position="23"/>
    </location>
</feature>
<dbReference type="PANTHER" id="PTHR27002:SF1073">
    <property type="entry name" value="CYSTEINE-RICH RECEPTOR-LIKE PROTEIN KINASE 29"/>
    <property type="match status" value="1"/>
</dbReference>
<feature type="compositionally biased region" description="Polar residues" evidence="16">
    <location>
        <begin position="655"/>
        <end position="665"/>
    </location>
</feature>
<organism evidence="21 22">
    <name type="scientific">Citrus x changshan-huyou</name>
    <dbReference type="NCBI Taxonomy" id="2935761"/>
    <lineage>
        <taxon>Eukaryota</taxon>
        <taxon>Viridiplantae</taxon>
        <taxon>Streptophyta</taxon>
        <taxon>Embryophyta</taxon>
        <taxon>Tracheophyta</taxon>
        <taxon>Spermatophyta</taxon>
        <taxon>Magnoliopsida</taxon>
        <taxon>eudicotyledons</taxon>
        <taxon>Gunneridae</taxon>
        <taxon>Pentapetalae</taxon>
        <taxon>rosids</taxon>
        <taxon>malvids</taxon>
        <taxon>Sapindales</taxon>
        <taxon>Rutaceae</taxon>
        <taxon>Aurantioideae</taxon>
        <taxon>Citrus</taxon>
    </lineage>
</organism>
<keyword evidence="10 15" id="KW-0067">ATP-binding</keyword>
<dbReference type="Gene3D" id="3.30.200.20">
    <property type="entry name" value="Phosphorylase Kinase, domain 1"/>
    <property type="match status" value="1"/>
</dbReference>
<dbReference type="PROSITE" id="PS51473">
    <property type="entry name" value="GNK2"/>
    <property type="match status" value="2"/>
</dbReference>
<dbReference type="GO" id="GO:0009737">
    <property type="term" value="P:response to abscisic acid"/>
    <property type="evidence" value="ECO:0007669"/>
    <property type="project" value="UniProtKB-ARBA"/>
</dbReference>
<keyword evidence="14" id="KW-0325">Glycoprotein</keyword>
<feature type="chain" id="PRO_5042822787" evidence="18">
    <location>
        <begin position="24"/>
        <end position="665"/>
    </location>
</feature>
<dbReference type="GO" id="GO:0004674">
    <property type="term" value="F:protein serine/threonine kinase activity"/>
    <property type="evidence" value="ECO:0007669"/>
    <property type="project" value="UniProtKB-KW"/>
</dbReference>
<dbReference type="SUPFAM" id="SSF56112">
    <property type="entry name" value="Protein kinase-like (PK-like)"/>
    <property type="match status" value="1"/>
</dbReference>
<evidence type="ECO:0000256" key="15">
    <source>
        <dbReference type="PROSITE-ProRule" id="PRU10141"/>
    </source>
</evidence>
<dbReference type="GO" id="GO:0005524">
    <property type="term" value="F:ATP binding"/>
    <property type="evidence" value="ECO:0007669"/>
    <property type="project" value="UniProtKB-UniRule"/>
</dbReference>
<protein>
    <submittedName>
        <fullName evidence="21">Uncharacterized protein</fullName>
    </submittedName>
</protein>
<dbReference type="InterPro" id="IPR008271">
    <property type="entry name" value="Ser/Thr_kinase_AS"/>
</dbReference>
<feature type="transmembrane region" description="Helical" evidence="17">
    <location>
        <begin position="277"/>
        <end position="299"/>
    </location>
</feature>
<dbReference type="Gene3D" id="3.30.430.20">
    <property type="entry name" value="Gnk2 domain, C-X8-C-X2-C motif"/>
    <property type="match status" value="2"/>
</dbReference>
<dbReference type="PROSITE" id="PS50011">
    <property type="entry name" value="PROTEIN_KINASE_DOM"/>
    <property type="match status" value="1"/>
</dbReference>
<feature type="region of interest" description="Disordered" evidence="16">
    <location>
        <begin position="639"/>
        <end position="665"/>
    </location>
</feature>
<reference evidence="21 22" key="1">
    <citation type="submission" date="2024-05" db="EMBL/GenBank/DDBJ databases">
        <title>Haplotype-resolved chromosome-level genome assembly of Huyou (Citrus changshanensis).</title>
        <authorList>
            <person name="Miao C."/>
            <person name="Chen W."/>
            <person name="Wu Y."/>
            <person name="Wang L."/>
            <person name="Zhao S."/>
            <person name="Grierson D."/>
            <person name="Xu C."/>
            <person name="Chen K."/>
        </authorList>
    </citation>
    <scope>NUCLEOTIDE SEQUENCE [LARGE SCALE GENOMIC DNA]</scope>
    <source>
        <strain evidence="21">01-14</strain>
        <tissue evidence="21">Leaf</tissue>
    </source>
</reference>
<dbReference type="AlphaFoldDB" id="A0AAP0MZI9"/>
<feature type="domain" description="Protein kinase" evidence="19">
    <location>
        <begin position="334"/>
        <end position="619"/>
    </location>
</feature>
<keyword evidence="4" id="KW-0808">Transferase</keyword>
<sequence>MASSRLRIYVILFVIHYFALTIAQLELQYHDCYINNGNYITNSTYEANLNRLLNSLTENTRINYGFYNVSYGQNPDKVYAIALCRPDMEPSSCRDCINVARKNLTSLCPNKVTAIGGYDDRGYNNCMLRYANYDIFGLMENAPYFFVYAESNISENLIEFNQTRQRLLERLFSEAAARPSPNKYATGKEAVSDIVTMYALVQCTPDLSEADCKECLHDTTKLMSKCCDRRQGGRVINPSCSFRYETNKFFKPSIAGPPGSPDPVTPEPPPRKKNHTILITVIVSVVASVILITGICIFLRVRKLKLEDENVEEIISAKSLQFDFETIRVATDNFSDANKLGQGGFGAVYKGMLSNGETIAVKRLSKNSKQGEIEFKNEVLLLARLQHRNLVRLLGFCLERKERILVYEFVPNASLDHFIFDPINREHMTWEKRYKIIEGIARGLLYLHEDSRLRIIHRDLKASNILLDSEMNPKISDFGMARLFEMDQTHSDTNRVVGTFGYMAPEYVMHGRFSVKSDIFSFGVLVLEIVSGQKRSSFGTEEETEDLLTYAWRNWNEGAALNPMDPTMRGGSTSEMMKCIHIGLLCVQENVSNRPGMASVVNMLNGDTVTLPAPSKPAFFMKCSVIPETSSPLDVITGSTESGGHGIGNVPLSKNEASITELSPR</sequence>
<evidence type="ECO:0000313" key="21">
    <source>
        <dbReference type="EMBL" id="KAK9223668.1"/>
    </source>
</evidence>
<dbReference type="Pfam" id="PF01657">
    <property type="entry name" value="Stress-antifung"/>
    <property type="match status" value="2"/>
</dbReference>
<dbReference type="InterPro" id="IPR017441">
    <property type="entry name" value="Protein_kinase_ATP_BS"/>
</dbReference>
<keyword evidence="2" id="KW-0723">Serine/threonine-protein kinase</keyword>
<dbReference type="InterPro" id="IPR011009">
    <property type="entry name" value="Kinase-like_dom_sf"/>
</dbReference>
<evidence type="ECO:0000313" key="22">
    <source>
        <dbReference type="Proteomes" id="UP001428341"/>
    </source>
</evidence>
<evidence type="ECO:0000256" key="17">
    <source>
        <dbReference type="SAM" id="Phobius"/>
    </source>
</evidence>
<dbReference type="SMART" id="SM00220">
    <property type="entry name" value="S_TKc"/>
    <property type="match status" value="1"/>
</dbReference>
<dbReference type="PROSITE" id="PS00108">
    <property type="entry name" value="PROTEIN_KINASE_ST"/>
    <property type="match status" value="1"/>
</dbReference>
<evidence type="ECO:0000256" key="18">
    <source>
        <dbReference type="SAM" id="SignalP"/>
    </source>
</evidence>
<feature type="compositionally biased region" description="Pro residues" evidence="16">
    <location>
        <begin position="258"/>
        <end position="268"/>
    </location>
</feature>
<evidence type="ECO:0000256" key="3">
    <source>
        <dbReference type="ARBA" id="ARBA00022553"/>
    </source>
</evidence>
<dbReference type="EMBL" id="JBCGBO010000002">
    <property type="protein sequence ID" value="KAK9223668.1"/>
    <property type="molecule type" value="Genomic_DNA"/>
</dbReference>
<name>A0AAP0MZI9_9ROSI</name>
<comment type="subcellular location">
    <subcellularLocation>
        <location evidence="1">Membrane</location>
        <topology evidence="1">Single-pass membrane protein</topology>
    </subcellularLocation>
</comment>
<feature type="domain" description="Gnk2-homologous" evidence="20">
    <location>
        <begin position="27"/>
        <end position="135"/>
    </location>
</feature>
<evidence type="ECO:0000256" key="8">
    <source>
        <dbReference type="ARBA" id="ARBA00022741"/>
    </source>
</evidence>
<evidence type="ECO:0000256" key="2">
    <source>
        <dbReference type="ARBA" id="ARBA00022527"/>
    </source>
</evidence>
<gene>
    <name evidence="21" type="ORF">WN944_012114</name>
</gene>
<keyword evidence="3" id="KW-0597">Phosphoprotein</keyword>
<evidence type="ECO:0000256" key="16">
    <source>
        <dbReference type="SAM" id="MobiDB-lite"/>
    </source>
</evidence>
<evidence type="ECO:0000259" key="19">
    <source>
        <dbReference type="PROSITE" id="PS50011"/>
    </source>
</evidence>
<evidence type="ECO:0000256" key="14">
    <source>
        <dbReference type="ARBA" id="ARBA00023180"/>
    </source>
</evidence>
<dbReference type="FunFam" id="3.30.430.20:FF:000003">
    <property type="entry name" value="Cysteine-rich RLK (RECEPTOR-like protein kinase) 10"/>
    <property type="match status" value="1"/>
</dbReference>
<dbReference type="FunFam" id="1.10.510.10:FF:000343">
    <property type="entry name" value="Cysteine-rich receptor-like protein kinase 28"/>
    <property type="match status" value="1"/>
</dbReference>
<keyword evidence="5 17" id="KW-0812">Transmembrane</keyword>
<feature type="binding site" evidence="15">
    <location>
        <position position="362"/>
    </location>
    <ligand>
        <name>ATP</name>
        <dbReference type="ChEBI" id="CHEBI:30616"/>
    </ligand>
</feature>
<dbReference type="PANTHER" id="PTHR27002">
    <property type="entry name" value="RECEPTOR-LIKE SERINE/THREONINE-PROTEIN KINASE SD1-8"/>
    <property type="match status" value="1"/>
</dbReference>
<dbReference type="InterPro" id="IPR038408">
    <property type="entry name" value="GNK2_sf"/>
</dbReference>
<evidence type="ECO:0000259" key="20">
    <source>
        <dbReference type="PROSITE" id="PS51473"/>
    </source>
</evidence>
<keyword evidence="22" id="KW-1185">Reference proteome</keyword>
<evidence type="ECO:0000256" key="1">
    <source>
        <dbReference type="ARBA" id="ARBA00004167"/>
    </source>
</evidence>
<dbReference type="GO" id="GO:0005886">
    <property type="term" value="C:plasma membrane"/>
    <property type="evidence" value="ECO:0007669"/>
    <property type="project" value="TreeGrafter"/>
</dbReference>
<feature type="domain" description="Gnk2-homologous" evidence="20">
    <location>
        <begin position="141"/>
        <end position="249"/>
    </location>
</feature>
<keyword evidence="7" id="KW-0677">Repeat</keyword>
<evidence type="ECO:0000256" key="13">
    <source>
        <dbReference type="ARBA" id="ARBA00023170"/>
    </source>
</evidence>
<dbReference type="PROSITE" id="PS00107">
    <property type="entry name" value="PROTEIN_KINASE_ATP"/>
    <property type="match status" value="1"/>
</dbReference>
<evidence type="ECO:0000256" key="11">
    <source>
        <dbReference type="ARBA" id="ARBA00022989"/>
    </source>
</evidence>
<evidence type="ECO:0000256" key="9">
    <source>
        <dbReference type="ARBA" id="ARBA00022777"/>
    </source>
</evidence>
<accession>A0AAP0MZI9</accession>
<evidence type="ECO:0000256" key="12">
    <source>
        <dbReference type="ARBA" id="ARBA00023136"/>
    </source>
</evidence>
<evidence type="ECO:0000256" key="4">
    <source>
        <dbReference type="ARBA" id="ARBA00022679"/>
    </source>
</evidence>
<dbReference type="InterPro" id="IPR002902">
    <property type="entry name" value="GNK2"/>
</dbReference>
<keyword evidence="11 17" id="KW-1133">Transmembrane helix</keyword>
<dbReference type="CDD" id="cd23509">
    <property type="entry name" value="Gnk2-like"/>
    <property type="match status" value="2"/>
</dbReference>
<evidence type="ECO:0000256" key="10">
    <source>
        <dbReference type="ARBA" id="ARBA00022840"/>
    </source>
</evidence>
<dbReference type="InterPro" id="IPR001245">
    <property type="entry name" value="Ser-Thr/Tyr_kinase_cat_dom"/>
</dbReference>
<dbReference type="FunFam" id="3.30.200.20:FF:000142">
    <property type="entry name" value="Cysteine-rich receptor-like protein kinase 10"/>
    <property type="match status" value="1"/>
</dbReference>